<dbReference type="PRINTS" id="PR00830">
    <property type="entry name" value="ENDOLAPTASE"/>
</dbReference>
<evidence type="ECO:0000313" key="4">
    <source>
        <dbReference type="Proteomes" id="UP000007809"/>
    </source>
</evidence>
<evidence type="ECO:0000259" key="2">
    <source>
        <dbReference type="SMART" id="SM00382"/>
    </source>
</evidence>
<dbReference type="Pfam" id="PF07728">
    <property type="entry name" value="AAA_5"/>
    <property type="match status" value="1"/>
</dbReference>
<feature type="domain" description="AAA+ ATPase" evidence="2">
    <location>
        <begin position="40"/>
        <end position="201"/>
    </location>
</feature>
<dbReference type="AlphaFoldDB" id="F4CSM2"/>
<feature type="region of interest" description="Disordered" evidence="1">
    <location>
        <begin position="299"/>
        <end position="359"/>
    </location>
</feature>
<feature type="compositionally biased region" description="Polar residues" evidence="1">
    <location>
        <begin position="11"/>
        <end position="21"/>
    </location>
</feature>
<dbReference type="CDD" id="cd00009">
    <property type="entry name" value="AAA"/>
    <property type="match status" value="1"/>
</dbReference>
<dbReference type="Gene3D" id="3.40.50.300">
    <property type="entry name" value="P-loop containing nucleotide triphosphate hydrolases"/>
    <property type="match status" value="1"/>
</dbReference>
<dbReference type="SMART" id="SM00382">
    <property type="entry name" value="AAA"/>
    <property type="match status" value="1"/>
</dbReference>
<dbReference type="InterPro" id="IPR050764">
    <property type="entry name" value="CbbQ/NirQ/NorQ/GpvN"/>
</dbReference>
<dbReference type="InterPro" id="IPR008912">
    <property type="entry name" value="Uncharacterised_CoxE"/>
</dbReference>
<dbReference type="InterPro" id="IPR027417">
    <property type="entry name" value="P-loop_NTPase"/>
</dbReference>
<dbReference type="HOGENOM" id="CLU_415540_0_0_11"/>
<dbReference type="eggNOG" id="COG2304">
    <property type="taxonomic scope" value="Bacteria"/>
</dbReference>
<accession>F4CSM2</accession>
<dbReference type="PANTHER" id="PTHR42759:SF1">
    <property type="entry name" value="MAGNESIUM-CHELATASE SUBUNIT CHLD"/>
    <property type="match status" value="1"/>
</dbReference>
<dbReference type="Proteomes" id="UP000007809">
    <property type="component" value="Chromosome"/>
</dbReference>
<dbReference type="GO" id="GO:0016887">
    <property type="term" value="F:ATP hydrolysis activity"/>
    <property type="evidence" value="ECO:0007669"/>
    <property type="project" value="InterPro"/>
</dbReference>
<dbReference type="Gene3D" id="1.10.8.80">
    <property type="entry name" value="Magnesium chelatase subunit I, C-Terminal domain"/>
    <property type="match status" value="1"/>
</dbReference>
<keyword evidence="4" id="KW-1185">Reference proteome</keyword>
<feature type="region of interest" description="Disordered" evidence="1">
    <location>
        <begin position="1"/>
        <end position="23"/>
    </location>
</feature>
<gene>
    <name evidence="3" type="ordered locus">Psed_1493</name>
</gene>
<feature type="compositionally biased region" description="Basic and acidic residues" evidence="1">
    <location>
        <begin position="299"/>
        <end position="316"/>
    </location>
</feature>
<protein>
    <submittedName>
        <fullName evidence="3">ATPase associated with various cellular activities AAA_5</fullName>
    </submittedName>
</protein>
<dbReference type="KEGG" id="pdx:Psed_1493"/>
<sequence>MAAPEVAPHVTTVTPPDSRTPTPVVGLQREREVLTVALATGRHVVIEGPPGTGKSTLLRSIARDAGRHVVFVEGNAELTPARLVGAFDPSQVLAEGYLPASFVDGPLLTAMRGGPDLGDGAAPGGGLLYLEELNRVPEETLNVLITVLTEGEIAVPRLGTVRAGPGFRLIAAMNPFDAIGTARVSQAIADRMCRVVLGYQDEDAERAITTSVSGVRGWVTDLSVLLTRATREHRDLRMGSSVRGAIDLALVLTGLSELRGEAVLARETARDAAHAALSGRVRIADGVDRTPESVIDELLDRFWPENEPRPPDRSSDDAGGGEPGKAEGPPPPAAGRGKEPPHRNRGKRTLGRQELGARHEMFDDISPELGELDEEAFDQALAEDPEAAAALLADLAVATDGQLRAAARRLAGRVFIQLGKVGPARARGTRRIAPVRGGSGDLDLDRTLDGWQPGTARRPAGDELVTRDWTAHRRAICLVVDISGSMQGLAVALAAVAAAGVVLASEAGGTRLEPGVLAFGADVRTLQPQGVRTPPDRLVGELVALRGHGTTDLAAALRAASLGLAGAVAEERVVVLLSDCLHTTGDDPATALGGIDRLHVLVPLGPGEDGRDAEVAAAALAARGGGTSRTVRRLKEIGPALTRVLG</sequence>
<dbReference type="InterPro" id="IPR003593">
    <property type="entry name" value="AAA+_ATPase"/>
</dbReference>
<dbReference type="EMBL" id="CP002593">
    <property type="protein sequence ID" value="AEA23732.1"/>
    <property type="molecule type" value="Genomic_DNA"/>
</dbReference>
<dbReference type="Gene3D" id="3.40.50.410">
    <property type="entry name" value="von Willebrand factor, type A domain"/>
    <property type="match status" value="1"/>
</dbReference>
<name>F4CSM2_PSEUX</name>
<evidence type="ECO:0000313" key="3">
    <source>
        <dbReference type="EMBL" id="AEA23732.1"/>
    </source>
</evidence>
<dbReference type="SUPFAM" id="SSF52540">
    <property type="entry name" value="P-loop containing nucleoside triphosphate hydrolases"/>
    <property type="match status" value="1"/>
</dbReference>
<dbReference type="OrthoDB" id="9768555at2"/>
<dbReference type="eggNOG" id="COG0714">
    <property type="taxonomic scope" value="Bacteria"/>
</dbReference>
<evidence type="ECO:0000256" key="1">
    <source>
        <dbReference type="SAM" id="MobiDB-lite"/>
    </source>
</evidence>
<reference evidence="3 4" key="1">
    <citation type="journal article" date="2011" name="J. Bacteriol.">
        <title>Genome sequence of the 1,4-dioxane-degrading Pseudonocardia dioxanivorans strain CB1190.</title>
        <authorList>
            <person name="Sales C.M."/>
            <person name="Mahendra S."/>
            <person name="Grostern A."/>
            <person name="Parales R.E."/>
            <person name="Goodwin L.A."/>
            <person name="Woyke T."/>
            <person name="Nolan M."/>
            <person name="Lapidus A."/>
            <person name="Chertkov O."/>
            <person name="Ovchinnikova G."/>
            <person name="Sczyrba A."/>
            <person name="Alvarez-Cohen L."/>
        </authorList>
    </citation>
    <scope>NUCLEOTIDE SEQUENCE [LARGE SCALE GENOMIC DNA]</scope>
    <source>
        <strain evidence="4">ATCC 55486 / DSM 44775 / JCM 13855 / CB1190</strain>
    </source>
</reference>
<dbReference type="GO" id="GO:0005524">
    <property type="term" value="F:ATP binding"/>
    <property type="evidence" value="ECO:0007669"/>
    <property type="project" value="InterPro"/>
</dbReference>
<organism evidence="3 4">
    <name type="scientific">Pseudonocardia dioxanivorans (strain ATCC 55486 / DSM 44775 / JCM 13855 / CB1190)</name>
    <dbReference type="NCBI Taxonomy" id="675635"/>
    <lineage>
        <taxon>Bacteria</taxon>
        <taxon>Bacillati</taxon>
        <taxon>Actinomycetota</taxon>
        <taxon>Actinomycetes</taxon>
        <taxon>Pseudonocardiales</taxon>
        <taxon>Pseudonocardiaceae</taxon>
        <taxon>Pseudonocardia</taxon>
    </lineage>
</organism>
<dbReference type="InterPro" id="IPR011704">
    <property type="entry name" value="ATPase_dyneun-rel_AAA"/>
</dbReference>
<dbReference type="SUPFAM" id="SSF53300">
    <property type="entry name" value="vWA-like"/>
    <property type="match status" value="1"/>
</dbReference>
<dbReference type="STRING" id="675635.Psed_1493"/>
<dbReference type="Pfam" id="PF05762">
    <property type="entry name" value="VWA_CoxE"/>
    <property type="match status" value="1"/>
</dbReference>
<dbReference type="PANTHER" id="PTHR42759">
    <property type="entry name" value="MOXR FAMILY PROTEIN"/>
    <property type="match status" value="1"/>
</dbReference>
<dbReference type="InterPro" id="IPR036465">
    <property type="entry name" value="vWFA_dom_sf"/>
</dbReference>
<proteinExistence type="predicted"/>